<proteinExistence type="predicted"/>
<dbReference type="EMBL" id="HACA01024467">
    <property type="protein sequence ID" value="CDW41828.1"/>
    <property type="molecule type" value="Transcribed_RNA"/>
</dbReference>
<evidence type="ECO:0000313" key="1">
    <source>
        <dbReference type="EMBL" id="CDW41828.1"/>
    </source>
</evidence>
<dbReference type="EMBL" id="HACA01024466">
    <property type="protein sequence ID" value="CDW41827.1"/>
    <property type="molecule type" value="Transcribed_RNA"/>
</dbReference>
<dbReference type="EMBL" id="HACA01024465">
    <property type="protein sequence ID" value="CDW41826.1"/>
    <property type="molecule type" value="Transcribed_RNA"/>
</dbReference>
<accession>A0A0K2UU84</accession>
<organism evidence="1">
    <name type="scientific">Lepeophtheirus salmonis</name>
    <name type="common">Salmon louse</name>
    <name type="synonym">Caligus salmonis</name>
    <dbReference type="NCBI Taxonomy" id="72036"/>
    <lineage>
        <taxon>Eukaryota</taxon>
        <taxon>Metazoa</taxon>
        <taxon>Ecdysozoa</taxon>
        <taxon>Arthropoda</taxon>
        <taxon>Crustacea</taxon>
        <taxon>Multicrustacea</taxon>
        <taxon>Hexanauplia</taxon>
        <taxon>Copepoda</taxon>
        <taxon>Siphonostomatoida</taxon>
        <taxon>Caligidae</taxon>
        <taxon>Lepeophtheirus</taxon>
    </lineage>
</organism>
<reference evidence="1" key="1">
    <citation type="submission" date="2014-05" db="EMBL/GenBank/DDBJ databases">
        <authorList>
            <person name="Chronopoulou M."/>
        </authorList>
    </citation>
    <scope>NUCLEOTIDE SEQUENCE</scope>
    <source>
        <tissue evidence="1">Whole organism</tissue>
    </source>
</reference>
<dbReference type="AlphaFoldDB" id="A0A0K2UU84"/>
<sequence length="61" mass="6493">MISFGSKKRGELTAVVPNCLKGNDAAWKLGFKDVGGICSLCGQPFVVLGVVGMLTHPRFLK</sequence>
<name>A0A0K2UU84_LEPSM</name>
<protein>
    <submittedName>
        <fullName evidence="1">Uncharacterized protein</fullName>
    </submittedName>
</protein>